<dbReference type="OrthoDB" id="4488673at2759"/>
<dbReference type="AlphaFoldDB" id="A0A017S8Q8"/>
<dbReference type="Proteomes" id="UP000019804">
    <property type="component" value="Unassembled WGS sequence"/>
</dbReference>
<dbReference type="HOGENOM" id="CLU_2960340_0_0_1"/>
<protein>
    <submittedName>
        <fullName evidence="2">Uncharacterized protein</fullName>
    </submittedName>
</protein>
<accession>A0A017S8Q8</accession>
<keyword evidence="1" id="KW-0472">Membrane</keyword>
<name>A0A017S8Q8_ASPRC</name>
<keyword evidence="3" id="KW-1185">Reference proteome</keyword>
<dbReference type="GeneID" id="63697592"/>
<evidence type="ECO:0000313" key="2">
    <source>
        <dbReference type="EMBL" id="EYE93347.1"/>
    </source>
</evidence>
<keyword evidence="1" id="KW-1133">Transmembrane helix</keyword>
<evidence type="ECO:0000256" key="1">
    <source>
        <dbReference type="SAM" id="Phobius"/>
    </source>
</evidence>
<proteinExistence type="predicted"/>
<dbReference type="EMBL" id="KK088432">
    <property type="protein sequence ID" value="EYE93347.1"/>
    <property type="molecule type" value="Genomic_DNA"/>
</dbReference>
<dbReference type="RefSeq" id="XP_040637035.1">
    <property type="nucleotide sequence ID" value="XM_040782468.1"/>
</dbReference>
<sequence length="59" mass="6554">MRVLRACSVSSHVASELLAVSFCIFALQTFVLTGARIGAFILDAKHKSQRGFRYKPEPK</sequence>
<feature type="transmembrane region" description="Helical" evidence="1">
    <location>
        <begin position="18"/>
        <end position="42"/>
    </location>
</feature>
<organism evidence="2 3">
    <name type="scientific">Aspergillus ruber (strain CBS 135680)</name>
    <dbReference type="NCBI Taxonomy" id="1388766"/>
    <lineage>
        <taxon>Eukaryota</taxon>
        <taxon>Fungi</taxon>
        <taxon>Dikarya</taxon>
        <taxon>Ascomycota</taxon>
        <taxon>Pezizomycotina</taxon>
        <taxon>Eurotiomycetes</taxon>
        <taxon>Eurotiomycetidae</taxon>
        <taxon>Eurotiales</taxon>
        <taxon>Aspergillaceae</taxon>
        <taxon>Aspergillus</taxon>
        <taxon>Aspergillus subgen. Aspergillus</taxon>
    </lineage>
</organism>
<evidence type="ECO:0000313" key="3">
    <source>
        <dbReference type="Proteomes" id="UP000019804"/>
    </source>
</evidence>
<keyword evidence="1" id="KW-0812">Transmembrane</keyword>
<gene>
    <name evidence="2" type="ORF">EURHEDRAFT_414567</name>
</gene>
<reference evidence="3" key="1">
    <citation type="journal article" date="2014" name="Nat. Commun.">
        <title>Genomic adaptations of the halophilic Dead Sea filamentous fungus Eurotium rubrum.</title>
        <authorList>
            <person name="Kis-Papo T."/>
            <person name="Weig A.R."/>
            <person name="Riley R."/>
            <person name="Persoh D."/>
            <person name="Salamov A."/>
            <person name="Sun H."/>
            <person name="Lipzen A."/>
            <person name="Wasser S.P."/>
            <person name="Rambold G."/>
            <person name="Grigoriev I.V."/>
            <person name="Nevo E."/>
        </authorList>
    </citation>
    <scope>NUCLEOTIDE SEQUENCE [LARGE SCALE GENOMIC DNA]</scope>
    <source>
        <strain evidence="3">CBS 135680</strain>
    </source>
</reference>